<dbReference type="InterPro" id="IPR032710">
    <property type="entry name" value="NTF2-like_dom_sf"/>
</dbReference>
<dbReference type="OrthoDB" id="5440at2759"/>
<dbReference type="GO" id="GO:0030638">
    <property type="term" value="P:polyketide metabolic process"/>
    <property type="evidence" value="ECO:0007669"/>
    <property type="project" value="InterPro"/>
</dbReference>
<name>A0A6G1IBA8_9PEZI</name>
<reference evidence="1" key="1">
    <citation type="journal article" date="2020" name="Stud. Mycol.">
        <title>101 Dothideomycetes genomes: a test case for predicting lifestyles and emergence of pathogens.</title>
        <authorList>
            <person name="Haridas S."/>
            <person name="Albert R."/>
            <person name="Binder M."/>
            <person name="Bloem J."/>
            <person name="Labutti K."/>
            <person name="Salamov A."/>
            <person name="Andreopoulos B."/>
            <person name="Baker S."/>
            <person name="Barry K."/>
            <person name="Bills G."/>
            <person name="Bluhm B."/>
            <person name="Cannon C."/>
            <person name="Castanera R."/>
            <person name="Culley D."/>
            <person name="Daum C."/>
            <person name="Ezra D."/>
            <person name="Gonzalez J."/>
            <person name="Henrissat B."/>
            <person name="Kuo A."/>
            <person name="Liang C."/>
            <person name="Lipzen A."/>
            <person name="Lutzoni F."/>
            <person name="Magnuson J."/>
            <person name="Mondo S."/>
            <person name="Nolan M."/>
            <person name="Ohm R."/>
            <person name="Pangilinan J."/>
            <person name="Park H.-J."/>
            <person name="Ramirez L."/>
            <person name="Alfaro M."/>
            <person name="Sun H."/>
            <person name="Tritt A."/>
            <person name="Yoshinaga Y."/>
            <person name="Zwiers L.-H."/>
            <person name="Turgeon B."/>
            <person name="Goodwin S."/>
            <person name="Spatafora J."/>
            <person name="Crous P."/>
            <person name="Grigoriev I."/>
        </authorList>
    </citation>
    <scope>NUCLEOTIDE SEQUENCE</scope>
    <source>
        <strain evidence="1">CBS 262.69</strain>
    </source>
</reference>
<dbReference type="PANTHER" id="PTHR38436">
    <property type="entry name" value="POLYKETIDE CYCLASE SNOAL-LIKE DOMAIN"/>
    <property type="match status" value="1"/>
</dbReference>
<dbReference type="EMBL" id="ML996687">
    <property type="protein sequence ID" value="KAF2405481.1"/>
    <property type="molecule type" value="Genomic_DNA"/>
</dbReference>
<keyword evidence="2" id="KW-1185">Reference proteome</keyword>
<dbReference type="AlphaFoldDB" id="A0A6G1IBA8"/>
<dbReference type="InterPro" id="IPR009959">
    <property type="entry name" value="Cyclase_SnoaL-like"/>
</dbReference>
<accession>A0A6G1IBA8</accession>
<dbReference type="PANTHER" id="PTHR38436:SF3">
    <property type="entry name" value="CARBOXYMETHYLENEBUTENOLIDASE-RELATED"/>
    <property type="match status" value="1"/>
</dbReference>
<sequence>MAVQTLTTGDNFFTSFNTSVPRLFITAETDTEEEFDQVTLEQWRAEGFRVTYLPYGKGSRGYVQDLESIGRNLSLGDSFAVVAFGDAAATCLETFRKSTRKLCALVAYYPTSIPDPHSSFPIGMKTLVHLAGEEVGVTRAHEVLGIQGKRRTTTKKIPSGTGTGGKLKLAYPSYTYTGVAPGFAEHDLEEYDKVADRLAWSRSLDCLRKAFKTEVDLESVWEEHVELEFMTRDADRTMATMVNHPYVNHVPVLTGGIGKKALHRFYQDFFIPSNPPSLKMKLLSRTIGVDRVVDEMFTSFTHSQEMPWILPGIPPTNKHVEVALVSVVCIRGGKLYHEHIYWDQASVLVQIGLLDPNVVPQAMKNKGVERLPVVGKESARKVLDEDSVPSNELVTDW</sequence>
<dbReference type="Proteomes" id="UP000799640">
    <property type="component" value="Unassembled WGS sequence"/>
</dbReference>
<proteinExistence type="predicted"/>
<gene>
    <name evidence="1" type="ORF">EJ06DRAFT_468107</name>
</gene>
<organism evidence="1 2">
    <name type="scientific">Trichodelitschia bisporula</name>
    <dbReference type="NCBI Taxonomy" id="703511"/>
    <lineage>
        <taxon>Eukaryota</taxon>
        <taxon>Fungi</taxon>
        <taxon>Dikarya</taxon>
        <taxon>Ascomycota</taxon>
        <taxon>Pezizomycotina</taxon>
        <taxon>Dothideomycetes</taxon>
        <taxon>Dothideomycetes incertae sedis</taxon>
        <taxon>Phaeotrichales</taxon>
        <taxon>Phaeotrichaceae</taxon>
        <taxon>Trichodelitschia</taxon>
    </lineage>
</organism>
<dbReference type="SUPFAM" id="SSF54427">
    <property type="entry name" value="NTF2-like"/>
    <property type="match status" value="1"/>
</dbReference>
<dbReference type="Gene3D" id="3.10.450.50">
    <property type="match status" value="1"/>
</dbReference>
<protein>
    <submittedName>
        <fullName evidence="1">NTF2-like protein</fullName>
    </submittedName>
</protein>
<evidence type="ECO:0000313" key="2">
    <source>
        <dbReference type="Proteomes" id="UP000799640"/>
    </source>
</evidence>
<evidence type="ECO:0000313" key="1">
    <source>
        <dbReference type="EMBL" id="KAF2405481.1"/>
    </source>
</evidence>